<dbReference type="EMBL" id="CM042027">
    <property type="protein sequence ID" value="KAI3802217.1"/>
    <property type="molecule type" value="Genomic_DNA"/>
</dbReference>
<reference evidence="1 2" key="2">
    <citation type="journal article" date="2022" name="Mol. Ecol. Resour.">
        <title>The genomes of chicory, endive, great burdock and yacon provide insights into Asteraceae paleo-polyploidization history and plant inulin production.</title>
        <authorList>
            <person name="Fan W."/>
            <person name="Wang S."/>
            <person name="Wang H."/>
            <person name="Wang A."/>
            <person name="Jiang F."/>
            <person name="Liu H."/>
            <person name="Zhao H."/>
            <person name="Xu D."/>
            <person name="Zhang Y."/>
        </authorList>
    </citation>
    <scope>NUCLEOTIDE SEQUENCE [LARGE SCALE GENOMIC DNA]</scope>
    <source>
        <strain evidence="2">cv. Yunnan</strain>
        <tissue evidence="1">Leaves</tissue>
    </source>
</reference>
<accession>A0ACB9I366</accession>
<gene>
    <name evidence="1" type="ORF">L1987_30347</name>
</gene>
<organism evidence="1 2">
    <name type="scientific">Smallanthus sonchifolius</name>
    <dbReference type="NCBI Taxonomy" id="185202"/>
    <lineage>
        <taxon>Eukaryota</taxon>
        <taxon>Viridiplantae</taxon>
        <taxon>Streptophyta</taxon>
        <taxon>Embryophyta</taxon>
        <taxon>Tracheophyta</taxon>
        <taxon>Spermatophyta</taxon>
        <taxon>Magnoliopsida</taxon>
        <taxon>eudicotyledons</taxon>
        <taxon>Gunneridae</taxon>
        <taxon>Pentapetalae</taxon>
        <taxon>asterids</taxon>
        <taxon>campanulids</taxon>
        <taxon>Asterales</taxon>
        <taxon>Asteraceae</taxon>
        <taxon>Asteroideae</taxon>
        <taxon>Heliantheae alliance</taxon>
        <taxon>Millerieae</taxon>
        <taxon>Smallanthus</taxon>
    </lineage>
</organism>
<name>A0ACB9I366_9ASTR</name>
<evidence type="ECO:0000313" key="1">
    <source>
        <dbReference type="EMBL" id="KAI3802217.1"/>
    </source>
</evidence>
<comment type="caution">
    <text evidence="1">The sequence shown here is derived from an EMBL/GenBank/DDBJ whole genome shotgun (WGS) entry which is preliminary data.</text>
</comment>
<proteinExistence type="predicted"/>
<dbReference type="Proteomes" id="UP001056120">
    <property type="component" value="Linkage Group LG10"/>
</dbReference>
<protein>
    <submittedName>
        <fullName evidence="1">Uncharacterized protein</fullName>
    </submittedName>
</protein>
<evidence type="ECO:0000313" key="2">
    <source>
        <dbReference type="Proteomes" id="UP001056120"/>
    </source>
</evidence>
<sequence length="107" mass="11785">MWGFRWRVRERNGENFRVVAATSENVASLHDMYGSTRMASQPVNTCHAIAGLCGGVTVALDGCGRCRRAAHKVERCSTAAVAVVVASHGGERWETTRDYFQRGNWLG</sequence>
<keyword evidence="2" id="KW-1185">Reference proteome</keyword>
<reference evidence="2" key="1">
    <citation type="journal article" date="2022" name="Mol. Ecol. Resour.">
        <title>The genomes of chicory, endive, great burdock and yacon provide insights into Asteraceae palaeo-polyploidization history and plant inulin production.</title>
        <authorList>
            <person name="Fan W."/>
            <person name="Wang S."/>
            <person name="Wang H."/>
            <person name="Wang A."/>
            <person name="Jiang F."/>
            <person name="Liu H."/>
            <person name="Zhao H."/>
            <person name="Xu D."/>
            <person name="Zhang Y."/>
        </authorList>
    </citation>
    <scope>NUCLEOTIDE SEQUENCE [LARGE SCALE GENOMIC DNA]</scope>
    <source>
        <strain evidence="2">cv. Yunnan</strain>
    </source>
</reference>